<dbReference type="Proteomes" id="UP000265520">
    <property type="component" value="Unassembled WGS sequence"/>
</dbReference>
<evidence type="ECO:0000256" key="1">
    <source>
        <dbReference type="SAM" id="MobiDB-lite"/>
    </source>
</evidence>
<accession>A0A392S0H7</accession>
<organism evidence="2 3">
    <name type="scientific">Trifolium medium</name>
    <dbReference type="NCBI Taxonomy" id="97028"/>
    <lineage>
        <taxon>Eukaryota</taxon>
        <taxon>Viridiplantae</taxon>
        <taxon>Streptophyta</taxon>
        <taxon>Embryophyta</taxon>
        <taxon>Tracheophyta</taxon>
        <taxon>Spermatophyta</taxon>
        <taxon>Magnoliopsida</taxon>
        <taxon>eudicotyledons</taxon>
        <taxon>Gunneridae</taxon>
        <taxon>Pentapetalae</taxon>
        <taxon>rosids</taxon>
        <taxon>fabids</taxon>
        <taxon>Fabales</taxon>
        <taxon>Fabaceae</taxon>
        <taxon>Papilionoideae</taxon>
        <taxon>50 kb inversion clade</taxon>
        <taxon>NPAAA clade</taxon>
        <taxon>Hologalegina</taxon>
        <taxon>IRL clade</taxon>
        <taxon>Trifolieae</taxon>
        <taxon>Trifolium</taxon>
    </lineage>
</organism>
<feature type="non-terminal residue" evidence="2">
    <location>
        <position position="1"/>
    </location>
</feature>
<dbReference type="EMBL" id="LXQA010303762">
    <property type="protein sequence ID" value="MCI42381.1"/>
    <property type="molecule type" value="Genomic_DNA"/>
</dbReference>
<reference evidence="2 3" key="1">
    <citation type="journal article" date="2018" name="Front. Plant Sci.">
        <title>Red Clover (Trifolium pratense) and Zigzag Clover (T. medium) - A Picture of Genomic Similarities and Differences.</title>
        <authorList>
            <person name="Dluhosova J."/>
            <person name="Istvanek J."/>
            <person name="Nedelnik J."/>
            <person name="Repkova J."/>
        </authorList>
    </citation>
    <scope>NUCLEOTIDE SEQUENCE [LARGE SCALE GENOMIC DNA]</scope>
    <source>
        <strain evidence="3">cv. 10/8</strain>
        <tissue evidence="2">Leaf</tissue>
    </source>
</reference>
<name>A0A392S0H7_9FABA</name>
<proteinExistence type="predicted"/>
<evidence type="ECO:0000313" key="2">
    <source>
        <dbReference type="EMBL" id="MCI42381.1"/>
    </source>
</evidence>
<sequence length="48" mass="5517">YTKTMVKHMLEVEDRVKDIHVDVDGREAESKRNVDAVVEYESHGKGES</sequence>
<keyword evidence="3" id="KW-1185">Reference proteome</keyword>
<feature type="region of interest" description="Disordered" evidence="1">
    <location>
        <begin position="26"/>
        <end position="48"/>
    </location>
</feature>
<evidence type="ECO:0000313" key="3">
    <source>
        <dbReference type="Proteomes" id="UP000265520"/>
    </source>
</evidence>
<dbReference type="AlphaFoldDB" id="A0A392S0H7"/>
<comment type="caution">
    <text evidence="2">The sequence shown here is derived from an EMBL/GenBank/DDBJ whole genome shotgun (WGS) entry which is preliminary data.</text>
</comment>
<protein>
    <submittedName>
        <fullName evidence="2">Uncharacterized protein</fullName>
    </submittedName>
</protein>